<gene>
    <name evidence="3" type="ORF">C8D97_105290</name>
</gene>
<dbReference type="EMBL" id="QGGU01000005">
    <property type="protein sequence ID" value="PWK51973.1"/>
    <property type="molecule type" value="Genomic_DNA"/>
</dbReference>
<comment type="caution">
    <text evidence="3">The sequence shown here is derived from an EMBL/GenBank/DDBJ whole genome shotgun (WGS) entry which is preliminary data.</text>
</comment>
<accession>A0A316FUA8</accession>
<feature type="signal peptide" evidence="2">
    <location>
        <begin position="1"/>
        <end position="23"/>
    </location>
</feature>
<name>A0A316FUA8_9GAMM</name>
<dbReference type="OrthoDB" id="6287519at2"/>
<feature type="compositionally biased region" description="Polar residues" evidence="1">
    <location>
        <begin position="350"/>
        <end position="360"/>
    </location>
</feature>
<feature type="chain" id="PRO_5016322412" evidence="2">
    <location>
        <begin position="24"/>
        <end position="374"/>
    </location>
</feature>
<dbReference type="AlphaFoldDB" id="A0A316FUA8"/>
<evidence type="ECO:0000256" key="1">
    <source>
        <dbReference type="SAM" id="MobiDB-lite"/>
    </source>
</evidence>
<reference evidence="3 4" key="1">
    <citation type="submission" date="2018-05" db="EMBL/GenBank/DDBJ databases">
        <title>Genomic Encyclopedia of Type Strains, Phase IV (KMG-IV): sequencing the most valuable type-strain genomes for metagenomic binning, comparative biology and taxonomic classification.</title>
        <authorList>
            <person name="Goeker M."/>
        </authorList>
    </citation>
    <scope>NUCLEOTIDE SEQUENCE [LARGE SCALE GENOMIC DNA]</scope>
    <source>
        <strain evidence="3 4">DSM 25350</strain>
    </source>
</reference>
<keyword evidence="4" id="KW-1185">Reference proteome</keyword>
<dbReference type="Proteomes" id="UP000245790">
    <property type="component" value="Unassembled WGS sequence"/>
</dbReference>
<proteinExistence type="predicted"/>
<keyword evidence="2" id="KW-0732">Signal</keyword>
<dbReference type="RefSeq" id="WP_146196125.1">
    <property type="nucleotide sequence ID" value="NZ_QGGU01000005.1"/>
</dbReference>
<evidence type="ECO:0000313" key="4">
    <source>
        <dbReference type="Proteomes" id="UP000245790"/>
    </source>
</evidence>
<protein>
    <submittedName>
        <fullName evidence="3">Uncharacterized protein</fullName>
    </submittedName>
</protein>
<feature type="region of interest" description="Disordered" evidence="1">
    <location>
        <begin position="350"/>
        <end position="374"/>
    </location>
</feature>
<evidence type="ECO:0000256" key="2">
    <source>
        <dbReference type="SAM" id="SignalP"/>
    </source>
</evidence>
<organism evidence="3 4">
    <name type="scientific">Pleionea mediterranea</name>
    <dbReference type="NCBI Taxonomy" id="523701"/>
    <lineage>
        <taxon>Bacteria</taxon>
        <taxon>Pseudomonadati</taxon>
        <taxon>Pseudomonadota</taxon>
        <taxon>Gammaproteobacteria</taxon>
        <taxon>Oceanospirillales</taxon>
        <taxon>Pleioneaceae</taxon>
        <taxon>Pleionea</taxon>
    </lineage>
</organism>
<sequence>MSVSYLPFIFLIFICTLSTSAQANEPLKAESYSGKSALYAYMLTSNNSETIRLVGKSIVKDNVIDPKLLDLAALKIFTMSEVTSDLDVDAASWLANALKAKGQAKHASLLDLTYDKAKSRKFKSYIRKAQNKLPKLKVKTNLEGDKSSLKNLHEDLLKKFKNDKTPKKGDVELNMSIDEVVSTIGYPFDVKAVNKTTKSMPFIGRIKYTHMEAYFDQIGQVVFDREDKEHWYVIDVIKNSNISDNMLDDQLGKFKQALFSEDALLLRKTAKSIIKQNLFSPELLDYAAERILTTKTYSSDYMVDAISWVCKALAASDNSRYYSALKTVAESSTSSKVRGYAESSYEQLNASDKNQYSQGMIYNEKSDSTADSPN</sequence>
<evidence type="ECO:0000313" key="3">
    <source>
        <dbReference type="EMBL" id="PWK51973.1"/>
    </source>
</evidence>